<feature type="transmembrane region" description="Helical" evidence="11">
    <location>
        <begin position="88"/>
        <end position="109"/>
    </location>
</feature>
<dbReference type="EMBL" id="JAUSVS010000013">
    <property type="protein sequence ID" value="MDQ0466668.1"/>
    <property type="molecule type" value="Genomic_DNA"/>
</dbReference>
<dbReference type="Pfam" id="PF00510">
    <property type="entry name" value="COX3"/>
    <property type="match status" value="1"/>
</dbReference>
<feature type="transmembrane region" description="Helical" evidence="11">
    <location>
        <begin position="182"/>
        <end position="200"/>
    </location>
</feature>
<dbReference type="Gene3D" id="1.10.287.70">
    <property type="match status" value="1"/>
</dbReference>
<name>A0ABU0IXC2_9CAUL</name>
<evidence type="ECO:0000256" key="9">
    <source>
        <dbReference type="ARBA" id="ARBA00031625"/>
    </source>
</evidence>
<evidence type="ECO:0000313" key="14">
    <source>
        <dbReference type="Proteomes" id="UP001228905"/>
    </source>
</evidence>
<dbReference type="RefSeq" id="WP_307352804.1">
    <property type="nucleotide sequence ID" value="NZ_JAUSVS010000013.1"/>
</dbReference>
<dbReference type="InterPro" id="IPR024791">
    <property type="entry name" value="Cyt_c/ubiquinol_Oxase_su3"/>
</dbReference>
<feature type="transmembrane region" description="Helical" evidence="11">
    <location>
        <begin position="20"/>
        <end position="41"/>
    </location>
</feature>
<dbReference type="PANTHER" id="PTHR11403">
    <property type="entry name" value="CYTOCHROME C OXIDASE SUBUNIT III"/>
    <property type="match status" value="1"/>
</dbReference>
<gene>
    <name evidence="13" type="ORF">QO010_004464</name>
</gene>
<evidence type="ECO:0000256" key="11">
    <source>
        <dbReference type="SAM" id="Phobius"/>
    </source>
</evidence>
<organism evidence="13 14">
    <name type="scientific">Caulobacter ginsengisoli</name>
    <dbReference type="NCBI Taxonomy" id="400775"/>
    <lineage>
        <taxon>Bacteria</taxon>
        <taxon>Pseudomonadati</taxon>
        <taxon>Pseudomonadota</taxon>
        <taxon>Alphaproteobacteria</taxon>
        <taxon>Caulobacterales</taxon>
        <taxon>Caulobacteraceae</taxon>
        <taxon>Caulobacter</taxon>
    </lineage>
</organism>
<dbReference type="PANTHER" id="PTHR11403:SF7">
    <property type="entry name" value="CYTOCHROME C OXIDASE SUBUNIT 3"/>
    <property type="match status" value="1"/>
</dbReference>
<dbReference type="EC" id="7.1.1.9" evidence="3"/>
<keyword evidence="6 11" id="KW-1133">Transmembrane helix</keyword>
<evidence type="ECO:0000256" key="7">
    <source>
        <dbReference type="ARBA" id="ARBA00023136"/>
    </source>
</evidence>
<comment type="similarity">
    <text evidence="2 10">Belongs to the cytochrome c oxidase subunit 3 family.</text>
</comment>
<dbReference type="InterPro" id="IPR035973">
    <property type="entry name" value="Cyt_c_oxidase_su3-like_sf"/>
</dbReference>
<evidence type="ECO:0000256" key="4">
    <source>
        <dbReference type="ARBA" id="ARBA00022692"/>
    </source>
</evidence>
<keyword evidence="4 10" id="KW-0812">Transmembrane</keyword>
<evidence type="ECO:0000256" key="1">
    <source>
        <dbReference type="ARBA" id="ARBA00004141"/>
    </source>
</evidence>
<evidence type="ECO:0000256" key="8">
    <source>
        <dbReference type="ARBA" id="ARBA00031400"/>
    </source>
</evidence>
<feature type="transmembrane region" description="Helical" evidence="11">
    <location>
        <begin position="269"/>
        <end position="289"/>
    </location>
</feature>
<dbReference type="InterPro" id="IPR013833">
    <property type="entry name" value="Cyt_c_oxidase_su3_a-hlx"/>
</dbReference>
<dbReference type="CDD" id="cd01665">
    <property type="entry name" value="Cyt_c_Oxidase_III"/>
    <property type="match status" value="1"/>
</dbReference>
<keyword evidence="14" id="KW-1185">Reference proteome</keyword>
<sequence>MAHDGVKHDYHLVNPSHYPLLGSIAATVMLMGVVVGMKGLFGIPKGNWIMAIGGLAGVLYTMLGWWMQVTKEANQGDHTPVVSIGLRYGMILFIASEVMFFVAWFWIFFEMALFSGHRVLTPEVGNFEGVAEAWKTWPPKGIELVPAFHLPLINTLTLLLSGTTVTWAHHALQQGDRKSAKIGLFLTILLGVLFTSIQAYEYHHILTEKLFYSEEAANAGLYGSSFFMATGFHGFHVLIGTIFLTVCFLRLLGGGFSPKQHFGFEAAAWYWHFVDVVWLFLFAFIYVIFGTTN</sequence>
<dbReference type="PROSITE" id="PS50253">
    <property type="entry name" value="COX3"/>
    <property type="match status" value="1"/>
</dbReference>
<dbReference type="SUPFAM" id="SSF81452">
    <property type="entry name" value="Cytochrome c oxidase subunit III-like"/>
    <property type="match status" value="1"/>
</dbReference>
<proteinExistence type="inferred from homology"/>
<feature type="transmembrane region" description="Helical" evidence="11">
    <location>
        <begin position="48"/>
        <end position="68"/>
    </location>
</feature>
<comment type="caution">
    <text evidence="13">The sequence shown here is derived from an EMBL/GenBank/DDBJ whole genome shotgun (WGS) entry which is preliminary data.</text>
</comment>
<accession>A0ABU0IXC2</accession>
<evidence type="ECO:0000259" key="12">
    <source>
        <dbReference type="PROSITE" id="PS50253"/>
    </source>
</evidence>
<dbReference type="InterPro" id="IPR000298">
    <property type="entry name" value="Cyt_c_oxidase-like_su3"/>
</dbReference>
<feature type="transmembrane region" description="Helical" evidence="11">
    <location>
        <begin position="220"/>
        <end position="249"/>
    </location>
</feature>
<evidence type="ECO:0000256" key="5">
    <source>
        <dbReference type="ARBA" id="ARBA00022967"/>
    </source>
</evidence>
<dbReference type="InterPro" id="IPR033945">
    <property type="entry name" value="Cyt_c_oxase_su3_dom"/>
</dbReference>
<evidence type="ECO:0000313" key="13">
    <source>
        <dbReference type="EMBL" id="MDQ0466668.1"/>
    </source>
</evidence>
<dbReference type="Gene3D" id="1.20.120.80">
    <property type="entry name" value="Cytochrome c oxidase, subunit III, four-helix bundle"/>
    <property type="match status" value="1"/>
</dbReference>
<reference evidence="13 14" key="1">
    <citation type="submission" date="2023-07" db="EMBL/GenBank/DDBJ databases">
        <title>Genomic Encyclopedia of Type Strains, Phase IV (KMG-IV): sequencing the most valuable type-strain genomes for metagenomic binning, comparative biology and taxonomic classification.</title>
        <authorList>
            <person name="Goeker M."/>
        </authorList>
    </citation>
    <scope>NUCLEOTIDE SEQUENCE [LARGE SCALE GENOMIC DNA]</scope>
    <source>
        <strain evidence="13 14">DSM 18695</strain>
    </source>
</reference>
<keyword evidence="5" id="KW-1278">Translocase</keyword>
<evidence type="ECO:0000256" key="6">
    <source>
        <dbReference type="ARBA" id="ARBA00022989"/>
    </source>
</evidence>
<dbReference type="Proteomes" id="UP001228905">
    <property type="component" value="Unassembled WGS sequence"/>
</dbReference>
<evidence type="ECO:0000256" key="10">
    <source>
        <dbReference type="RuleBase" id="RU003376"/>
    </source>
</evidence>
<evidence type="ECO:0000256" key="3">
    <source>
        <dbReference type="ARBA" id="ARBA00012949"/>
    </source>
</evidence>
<evidence type="ECO:0000256" key="2">
    <source>
        <dbReference type="ARBA" id="ARBA00010581"/>
    </source>
</evidence>
<feature type="domain" description="Heme-copper oxidase subunit III family profile" evidence="12">
    <location>
        <begin position="6"/>
        <end position="290"/>
    </location>
</feature>
<keyword evidence="7 11" id="KW-0472">Membrane</keyword>
<comment type="subcellular location">
    <subcellularLocation>
        <location evidence="10">Cell membrane</location>
        <topology evidence="10">Multi-pass membrane protein</topology>
    </subcellularLocation>
    <subcellularLocation>
        <location evidence="1">Membrane</location>
        <topology evidence="1">Multi-pass membrane protein</topology>
    </subcellularLocation>
</comment>
<protein>
    <recommendedName>
        <fullName evidence="3">cytochrome-c oxidase</fullName>
        <ecNumber evidence="3">7.1.1.9</ecNumber>
    </recommendedName>
    <alternativeName>
        <fullName evidence="8">Cytochrome aa3 subunit 3</fullName>
    </alternativeName>
    <alternativeName>
        <fullName evidence="9">Cytochrome c oxidase polypeptide III</fullName>
    </alternativeName>
</protein>